<feature type="region of interest" description="Disordered" evidence="1">
    <location>
        <begin position="61"/>
        <end position="129"/>
    </location>
</feature>
<gene>
    <name evidence="2" type="ORF">DFR49_3720</name>
</gene>
<evidence type="ECO:0000313" key="3">
    <source>
        <dbReference type="Proteomes" id="UP000266568"/>
    </source>
</evidence>
<dbReference type="AlphaFoldDB" id="A0A397NJW9"/>
<feature type="compositionally biased region" description="Basic and acidic residues" evidence="1">
    <location>
        <begin position="69"/>
        <end position="101"/>
    </location>
</feature>
<proteinExistence type="predicted"/>
<protein>
    <submittedName>
        <fullName evidence="2">Uncharacterized protein</fullName>
    </submittedName>
</protein>
<comment type="caution">
    <text evidence="2">The sequence shown here is derived from an EMBL/GenBank/DDBJ whole genome shotgun (WGS) entry which is preliminary data.</text>
</comment>
<sequence>MRNHQEIRNLRLNRCPGAARKPWLGSVGMTPSCKSFRIVAQAIIRGHHEGCIRHRLPYAFGHRRGRPRTGRELRPPFTGRDADFGNRHDQTRRRRDFDRPATRGRRGRNRGMPSGMQTGGLGDRPATQAPFGEHVKHAADLDRAAALRGRPAERSPATRRGRQRCRPLFRVGARTVAEACSTADGKKYRVAAPTRQTSGQRAASWPRIAPLG</sequence>
<organism evidence="2 3">
    <name type="scientific">Hephaestia caeni</name>
    <dbReference type="NCBI Taxonomy" id="645617"/>
    <lineage>
        <taxon>Bacteria</taxon>
        <taxon>Pseudomonadati</taxon>
        <taxon>Pseudomonadota</taxon>
        <taxon>Alphaproteobacteria</taxon>
        <taxon>Sphingomonadales</taxon>
        <taxon>Sphingomonadaceae</taxon>
        <taxon>Hephaestia</taxon>
    </lineage>
</organism>
<dbReference type="Proteomes" id="UP000266568">
    <property type="component" value="Unassembled WGS sequence"/>
</dbReference>
<reference evidence="2 3" key="1">
    <citation type="submission" date="2018-08" db="EMBL/GenBank/DDBJ databases">
        <title>Genomic Encyclopedia of Type Strains, Phase IV (KMG-IV): sequencing the most valuable type-strain genomes for metagenomic binning, comparative biology and taxonomic classification.</title>
        <authorList>
            <person name="Goeker M."/>
        </authorList>
    </citation>
    <scope>NUCLEOTIDE SEQUENCE [LARGE SCALE GENOMIC DNA]</scope>
    <source>
        <strain evidence="2 3">DSM 25527</strain>
    </source>
</reference>
<evidence type="ECO:0000313" key="2">
    <source>
        <dbReference type="EMBL" id="RIA37832.1"/>
    </source>
</evidence>
<name>A0A397NJW9_9SPHN</name>
<feature type="region of interest" description="Disordered" evidence="1">
    <location>
        <begin position="192"/>
        <end position="212"/>
    </location>
</feature>
<dbReference type="EMBL" id="QXDC01000004">
    <property type="protein sequence ID" value="RIA37832.1"/>
    <property type="molecule type" value="Genomic_DNA"/>
</dbReference>
<accession>A0A397NJW9</accession>
<evidence type="ECO:0000256" key="1">
    <source>
        <dbReference type="SAM" id="MobiDB-lite"/>
    </source>
</evidence>
<keyword evidence="3" id="KW-1185">Reference proteome</keyword>